<dbReference type="Gene3D" id="1.10.260.40">
    <property type="entry name" value="lambda repressor-like DNA-binding domains"/>
    <property type="match status" value="1"/>
</dbReference>
<keyword evidence="3" id="KW-1185">Reference proteome</keyword>
<dbReference type="EMBL" id="JANGAC010000016">
    <property type="protein sequence ID" value="MCQ4924822.1"/>
    <property type="molecule type" value="Genomic_DNA"/>
</dbReference>
<organism evidence="2 3">
    <name type="scientific">Tissierella carlieri</name>
    <dbReference type="NCBI Taxonomy" id="689904"/>
    <lineage>
        <taxon>Bacteria</taxon>
        <taxon>Bacillati</taxon>
        <taxon>Bacillota</taxon>
        <taxon>Tissierellia</taxon>
        <taxon>Tissierellales</taxon>
        <taxon>Tissierellaceae</taxon>
        <taxon>Tissierella</taxon>
    </lineage>
</organism>
<proteinExistence type="predicted"/>
<protein>
    <submittedName>
        <fullName evidence="2">Helix-turn-helix transcriptional regulator</fullName>
    </submittedName>
</protein>
<evidence type="ECO:0000313" key="3">
    <source>
        <dbReference type="Proteomes" id="UP001524478"/>
    </source>
</evidence>
<dbReference type="Pfam" id="PF01381">
    <property type="entry name" value="HTH_3"/>
    <property type="match status" value="1"/>
</dbReference>
<dbReference type="RefSeq" id="WP_256312412.1">
    <property type="nucleotide sequence ID" value="NZ_JANGAC010000016.1"/>
</dbReference>
<sequence length="291" mass="33888">MLSFIETPDVLPNNMKQIRTMRGKTTNDVAEALSLNHSYISVVENWKSSISSITAFKLMNYLNANFEQFFDMKKVMKLPYTIETLESISINLILDKSKIELTDAKNIIYIENEITKELKRKKIDGKVESFEISDKQPLEEDLFNVSLNVNLVTQKQIEREFNIDLLSEMNYDLFVKLNEIGFTRKKKVPLNAPVIDLKDDIIKIKEQGKIKAIEYEVSFESMNNIEFIQEYLKLRPEDVRVALGIAEKTYNNILVGTQKIPLKVMWRMVALFKVPLELIINVPLYMEEFND</sequence>
<dbReference type="CDD" id="cd00093">
    <property type="entry name" value="HTH_XRE"/>
    <property type="match status" value="1"/>
</dbReference>
<dbReference type="SMART" id="SM00530">
    <property type="entry name" value="HTH_XRE"/>
    <property type="match status" value="2"/>
</dbReference>
<evidence type="ECO:0000313" key="2">
    <source>
        <dbReference type="EMBL" id="MCQ4924822.1"/>
    </source>
</evidence>
<dbReference type="SUPFAM" id="SSF47413">
    <property type="entry name" value="lambda repressor-like DNA-binding domains"/>
    <property type="match status" value="1"/>
</dbReference>
<reference evidence="2 3" key="1">
    <citation type="submission" date="2022-06" db="EMBL/GenBank/DDBJ databases">
        <title>Isolation of gut microbiota from human fecal samples.</title>
        <authorList>
            <person name="Pamer E.G."/>
            <person name="Barat B."/>
            <person name="Waligurski E."/>
            <person name="Medina S."/>
            <person name="Paddock L."/>
            <person name="Mostad J."/>
        </authorList>
    </citation>
    <scope>NUCLEOTIDE SEQUENCE [LARGE SCALE GENOMIC DNA]</scope>
    <source>
        <strain evidence="2 3">DFI.7.95</strain>
    </source>
</reference>
<evidence type="ECO:0000259" key="1">
    <source>
        <dbReference type="PROSITE" id="PS50943"/>
    </source>
</evidence>
<dbReference type="PROSITE" id="PS50943">
    <property type="entry name" value="HTH_CROC1"/>
    <property type="match status" value="2"/>
</dbReference>
<feature type="domain" description="HTH cro/C1-type" evidence="1">
    <location>
        <begin position="15"/>
        <end position="69"/>
    </location>
</feature>
<dbReference type="InterPro" id="IPR010982">
    <property type="entry name" value="Lambda_DNA-bd_dom_sf"/>
</dbReference>
<gene>
    <name evidence="2" type="ORF">NE686_17100</name>
</gene>
<feature type="domain" description="HTH cro/C1-type" evidence="1">
    <location>
        <begin position="242"/>
        <end position="279"/>
    </location>
</feature>
<dbReference type="Proteomes" id="UP001524478">
    <property type="component" value="Unassembled WGS sequence"/>
</dbReference>
<comment type="caution">
    <text evidence="2">The sequence shown here is derived from an EMBL/GenBank/DDBJ whole genome shotgun (WGS) entry which is preliminary data.</text>
</comment>
<accession>A0ABT1SEA2</accession>
<name>A0ABT1SEA2_9FIRM</name>
<dbReference type="InterPro" id="IPR001387">
    <property type="entry name" value="Cro/C1-type_HTH"/>
</dbReference>